<dbReference type="OrthoDB" id="5230585at2759"/>
<protein>
    <recommendedName>
        <fullName evidence="3">SRR1-like domain-containing protein</fullName>
    </recommendedName>
</protein>
<gene>
    <name evidence="1" type="ORF">LSUE1_G007867</name>
</gene>
<organism evidence="1 2">
    <name type="scientific">Lachnellula suecica</name>
    <dbReference type="NCBI Taxonomy" id="602035"/>
    <lineage>
        <taxon>Eukaryota</taxon>
        <taxon>Fungi</taxon>
        <taxon>Dikarya</taxon>
        <taxon>Ascomycota</taxon>
        <taxon>Pezizomycotina</taxon>
        <taxon>Leotiomycetes</taxon>
        <taxon>Helotiales</taxon>
        <taxon>Lachnaceae</taxon>
        <taxon>Lachnellula</taxon>
    </lineage>
</organism>
<dbReference type="Proteomes" id="UP000469558">
    <property type="component" value="Unassembled WGS sequence"/>
</dbReference>
<proteinExistence type="predicted"/>
<evidence type="ECO:0000313" key="2">
    <source>
        <dbReference type="Proteomes" id="UP000469558"/>
    </source>
</evidence>
<dbReference type="EMBL" id="QGMK01001584">
    <property type="protein sequence ID" value="TVY67393.1"/>
    <property type="molecule type" value="Genomic_DNA"/>
</dbReference>
<comment type="caution">
    <text evidence="1">The sequence shown here is derived from an EMBL/GenBank/DDBJ whole genome shotgun (WGS) entry which is preliminary data.</text>
</comment>
<sequence length="155" mass="17103">MSILNYIPQANQTGLNYEGLSTSAQALFEACQKQWNESKNCEASASQLRGLLEGDGAKMARKLVCFALEHLNSKPPGWWRDVKKPEEEWELETNVVEGPMIRHAIALTMAEVIHSFAKLGDERVRLLTQDPAYTSLTKGLLQNIGFEIIGDGGAG</sequence>
<evidence type="ECO:0000313" key="1">
    <source>
        <dbReference type="EMBL" id="TVY67393.1"/>
    </source>
</evidence>
<dbReference type="AlphaFoldDB" id="A0A8T9BWN6"/>
<reference evidence="1 2" key="1">
    <citation type="submission" date="2018-05" db="EMBL/GenBank/DDBJ databases">
        <title>Genome sequencing and assembly of the regulated plant pathogen Lachnellula willkommii and related sister species for the development of diagnostic species identification markers.</title>
        <authorList>
            <person name="Giroux E."/>
            <person name="Bilodeau G."/>
        </authorList>
    </citation>
    <scope>NUCLEOTIDE SEQUENCE [LARGE SCALE GENOMIC DNA]</scope>
    <source>
        <strain evidence="1 2">CBS 268.59</strain>
    </source>
</reference>
<name>A0A8T9BWN6_9HELO</name>
<keyword evidence="2" id="KW-1185">Reference proteome</keyword>
<evidence type="ECO:0008006" key="3">
    <source>
        <dbReference type="Google" id="ProtNLM"/>
    </source>
</evidence>
<accession>A0A8T9BWN6</accession>